<dbReference type="InterPro" id="IPR034660">
    <property type="entry name" value="DinB/YfiT-like"/>
</dbReference>
<proteinExistence type="predicted"/>
<dbReference type="Gene3D" id="1.20.120.450">
    <property type="entry name" value="dinb family like domain"/>
    <property type="match status" value="1"/>
</dbReference>
<evidence type="ECO:0000313" key="4">
    <source>
        <dbReference type="Proteomes" id="UP001500729"/>
    </source>
</evidence>
<keyword evidence="4" id="KW-1185">Reference proteome</keyword>
<feature type="domain" description="MDMPI C-terminal" evidence="1">
    <location>
        <begin position="178"/>
        <end position="254"/>
    </location>
</feature>
<protein>
    <submittedName>
        <fullName evidence="3">Maleylpyruvate isomerase family mycothiol-dependent enzyme</fullName>
    </submittedName>
</protein>
<name>A0ABP3M6Z8_SACER</name>
<dbReference type="NCBIfam" id="TIGR03083">
    <property type="entry name" value="maleylpyruvate isomerase family mycothiol-dependent enzyme"/>
    <property type="match status" value="1"/>
</dbReference>
<dbReference type="PANTHER" id="PTHR40758">
    <property type="entry name" value="CONSERVED PROTEIN"/>
    <property type="match status" value="1"/>
</dbReference>
<evidence type="ECO:0000313" key="3">
    <source>
        <dbReference type="EMBL" id="GAA0514580.1"/>
    </source>
</evidence>
<dbReference type="InterPro" id="IPR017517">
    <property type="entry name" value="Maleyloyr_isom"/>
</dbReference>
<dbReference type="PANTHER" id="PTHR40758:SF1">
    <property type="entry name" value="CONSERVED PROTEIN"/>
    <property type="match status" value="1"/>
</dbReference>
<dbReference type="InterPro" id="IPR010872">
    <property type="entry name" value="MDMPI_C-term_domain"/>
</dbReference>
<organism evidence="3 4">
    <name type="scientific">Saccharopolyspora erythraea</name>
    <name type="common">Streptomyces erythraeus</name>
    <dbReference type="NCBI Taxonomy" id="1836"/>
    <lineage>
        <taxon>Bacteria</taxon>
        <taxon>Bacillati</taxon>
        <taxon>Actinomycetota</taxon>
        <taxon>Actinomycetes</taxon>
        <taxon>Pseudonocardiales</taxon>
        <taxon>Pseudonocardiaceae</taxon>
        <taxon>Saccharopolyspora</taxon>
    </lineage>
</organism>
<accession>A0ABP3M6Z8</accession>
<reference evidence="4" key="1">
    <citation type="journal article" date="2019" name="Int. J. Syst. Evol. Microbiol.">
        <title>The Global Catalogue of Microorganisms (GCM) 10K type strain sequencing project: providing services to taxonomists for standard genome sequencing and annotation.</title>
        <authorList>
            <consortium name="The Broad Institute Genomics Platform"/>
            <consortium name="The Broad Institute Genome Sequencing Center for Infectious Disease"/>
            <person name="Wu L."/>
            <person name="Ma J."/>
        </authorList>
    </citation>
    <scope>NUCLEOTIDE SEQUENCE [LARGE SCALE GENOMIC DNA]</scope>
    <source>
        <strain evidence="4">JCM 10303</strain>
    </source>
</reference>
<sequence length="263" mass="29291">MSGLDYQRYCDEIVAQTDLLRTTTAKADMTTPVPSCPGWNLGQLLRHLGGCHRWVERIVRTRSAEFLPDDDFRDLTQYTDEDAAVLDGWLAEGAALLADALRAAGPRAQVWSPVPGGGTPFFARRMAHETVVHRADATLAVGNSFEVREQVALDCLDEWMELGSLPQMFEFHPEQRELLGPGRTLHLHATDTAPEARGEWVVDLTGDAITWRRAHEKCAVAVRGPLTDLLLVVYKRQSPRAGSVEVIGDTELLDFWLERVSFA</sequence>
<comment type="caution">
    <text evidence="3">The sequence shown here is derived from an EMBL/GenBank/DDBJ whole genome shotgun (WGS) entry which is preliminary data.</text>
</comment>
<gene>
    <name evidence="3" type="ORF">GCM10009533_11910</name>
</gene>
<evidence type="ECO:0000259" key="1">
    <source>
        <dbReference type="Pfam" id="PF07398"/>
    </source>
</evidence>
<dbReference type="InterPro" id="IPR024344">
    <property type="entry name" value="MDMPI_metal-binding"/>
</dbReference>
<keyword evidence="3" id="KW-0413">Isomerase</keyword>
<dbReference type="GO" id="GO:0016853">
    <property type="term" value="F:isomerase activity"/>
    <property type="evidence" value="ECO:0007669"/>
    <property type="project" value="UniProtKB-KW"/>
</dbReference>
<evidence type="ECO:0000259" key="2">
    <source>
        <dbReference type="Pfam" id="PF11716"/>
    </source>
</evidence>
<dbReference type="RefSeq" id="WP_009946296.1">
    <property type="nucleotide sequence ID" value="NZ_BAAAGS010000005.1"/>
</dbReference>
<dbReference type="Proteomes" id="UP001500729">
    <property type="component" value="Unassembled WGS sequence"/>
</dbReference>
<dbReference type="EMBL" id="BAAAGS010000005">
    <property type="protein sequence ID" value="GAA0514580.1"/>
    <property type="molecule type" value="Genomic_DNA"/>
</dbReference>
<dbReference type="Pfam" id="PF11716">
    <property type="entry name" value="MDMPI_N"/>
    <property type="match status" value="1"/>
</dbReference>
<dbReference type="Pfam" id="PF07398">
    <property type="entry name" value="MDMPI_C"/>
    <property type="match status" value="1"/>
</dbReference>
<feature type="domain" description="Mycothiol-dependent maleylpyruvate isomerase metal-binding" evidence="2">
    <location>
        <begin position="12"/>
        <end position="137"/>
    </location>
</feature>
<dbReference type="SUPFAM" id="SSF109854">
    <property type="entry name" value="DinB/YfiT-like putative metalloenzymes"/>
    <property type="match status" value="1"/>
</dbReference>